<protein>
    <submittedName>
        <fullName evidence="1">ABC transporter substrate-binding protein</fullName>
    </submittedName>
</protein>
<keyword evidence="2" id="KW-1185">Reference proteome</keyword>
<dbReference type="Pfam" id="PF04392">
    <property type="entry name" value="ABC_sub_bind"/>
    <property type="match status" value="1"/>
</dbReference>
<sequence>MPQCRRKFVWFLFLILIPLVMAINESPKRILLINSNASVEKYRIVQEEFKKVLYTPVLEVNLGNEKWTPSQVEALIKDKDPDIIYCIGSKAYFLTTEHSRDRQIVFSSIMNWLRLPISRKTYGVSNELHSGMQIMLFRHVFPQINKIGVLHSKKHNRQWLEKVRSDALDFGVEIVSEAVDSSEDVIPALEKWFPKDKPPRINAFWLISDPVVISDKDHIQEIFQLCEAYKMPVFSYHNLFVKYGAILIVAVDDPTIGRQAASIVIDLISEGKIEQKIQFPVGTHITLNQKKVEDYKLYYNQDALNSINTIIE</sequence>
<name>A0ABV6Z5Z5_UNCC1</name>
<proteinExistence type="predicted"/>
<organism evidence="1 2">
    <name type="scientific">candidate division CSSED10-310 bacterium</name>
    <dbReference type="NCBI Taxonomy" id="2855610"/>
    <lineage>
        <taxon>Bacteria</taxon>
        <taxon>Bacteria division CSSED10-310</taxon>
    </lineage>
</organism>
<dbReference type="PANTHER" id="PTHR35271">
    <property type="entry name" value="ABC TRANSPORTER, SUBSTRATE-BINDING LIPOPROTEIN-RELATED"/>
    <property type="match status" value="1"/>
</dbReference>
<comment type="caution">
    <text evidence="1">The sequence shown here is derived from an EMBL/GenBank/DDBJ whole genome shotgun (WGS) entry which is preliminary data.</text>
</comment>
<gene>
    <name evidence="1" type="ORF">ACFL27_27075</name>
</gene>
<dbReference type="Proteomes" id="UP001594351">
    <property type="component" value="Unassembled WGS sequence"/>
</dbReference>
<dbReference type="EMBL" id="JBHPBY010000629">
    <property type="protein sequence ID" value="MFC1853864.1"/>
    <property type="molecule type" value="Genomic_DNA"/>
</dbReference>
<dbReference type="PANTHER" id="PTHR35271:SF1">
    <property type="entry name" value="ABC TRANSPORTER, SUBSTRATE-BINDING LIPOPROTEIN"/>
    <property type="match status" value="1"/>
</dbReference>
<reference evidence="1 2" key="1">
    <citation type="submission" date="2024-09" db="EMBL/GenBank/DDBJ databases">
        <title>Laminarin stimulates single cell rates of sulfate reduction while oxygen inhibits transcriptomic activity in coastal marine sediment.</title>
        <authorList>
            <person name="Lindsay M."/>
            <person name="Orcutt B."/>
            <person name="Emerson D."/>
            <person name="Stepanauskas R."/>
            <person name="D'Angelo T."/>
        </authorList>
    </citation>
    <scope>NUCLEOTIDE SEQUENCE [LARGE SCALE GENOMIC DNA]</scope>
    <source>
        <strain evidence="1">SAG AM-311-K15</strain>
    </source>
</reference>
<evidence type="ECO:0000313" key="1">
    <source>
        <dbReference type="EMBL" id="MFC1853864.1"/>
    </source>
</evidence>
<dbReference type="Gene3D" id="3.40.50.2300">
    <property type="match status" value="1"/>
</dbReference>
<evidence type="ECO:0000313" key="2">
    <source>
        <dbReference type="Proteomes" id="UP001594351"/>
    </source>
</evidence>
<dbReference type="InterPro" id="IPR007487">
    <property type="entry name" value="ABC_transpt-TYRBP-like"/>
</dbReference>
<accession>A0ABV6Z5Z5</accession>